<dbReference type="EMBL" id="KZ805304">
    <property type="protein sequence ID" value="PVI07467.1"/>
    <property type="molecule type" value="Genomic_DNA"/>
</dbReference>
<protein>
    <submittedName>
        <fullName evidence="2">Uncharacterized protein</fullName>
    </submittedName>
</protein>
<name>A0A2V1EAA1_9PLEO</name>
<feature type="compositionally biased region" description="Acidic residues" evidence="1">
    <location>
        <begin position="155"/>
        <end position="173"/>
    </location>
</feature>
<gene>
    <name evidence="2" type="ORF">DM02DRAFT_622393</name>
</gene>
<evidence type="ECO:0000313" key="2">
    <source>
        <dbReference type="EMBL" id="PVI07467.1"/>
    </source>
</evidence>
<organism evidence="2 3">
    <name type="scientific">Periconia macrospinosa</name>
    <dbReference type="NCBI Taxonomy" id="97972"/>
    <lineage>
        <taxon>Eukaryota</taxon>
        <taxon>Fungi</taxon>
        <taxon>Dikarya</taxon>
        <taxon>Ascomycota</taxon>
        <taxon>Pezizomycotina</taxon>
        <taxon>Dothideomycetes</taxon>
        <taxon>Pleosporomycetidae</taxon>
        <taxon>Pleosporales</taxon>
        <taxon>Massarineae</taxon>
        <taxon>Periconiaceae</taxon>
        <taxon>Periconia</taxon>
    </lineage>
</organism>
<dbReference type="AlphaFoldDB" id="A0A2V1EAA1"/>
<accession>A0A2V1EAA1</accession>
<evidence type="ECO:0000256" key="1">
    <source>
        <dbReference type="SAM" id="MobiDB-lite"/>
    </source>
</evidence>
<reference evidence="2 3" key="1">
    <citation type="journal article" date="2018" name="Sci. Rep.">
        <title>Comparative genomics provides insights into the lifestyle and reveals functional heterogeneity of dark septate endophytic fungi.</title>
        <authorList>
            <person name="Knapp D.G."/>
            <person name="Nemeth J.B."/>
            <person name="Barry K."/>
            <person name="Hainaut M."/>
            <person name="Henrissat B."/>
            <person name="Johnson J."/>
            <person name="Kuo A."/>
            <person name="Lim J.H.P."/>
            <person name="Lipzen A."/>
            <person name="Nolan M."/>
            <person name="Ohm R.A."/>
            <person name="Tamas L."/>
            <person name="Grigoriev I.V."/>
            <person name="Spatafora J.W."/>
            <person name="Nagy L.G."/>
            <person name="Kovacs G.M."/>
        </authorList>
    </citation>
    <scope>NUCLEOTIDE SEQUENCE [LARGE SCALE GENOMIC DNA]</scope>
    <source>
        <strain evidence="2 3">DSE2036</strain>
    </source>
</reference>
<dbReference type="Proteomes" id="UP000244855">
    <property type="component" value="Unassembled WGS sequence"/>
</dbReference>
<feature type="compositionally biased region" description="Basic and acidic residues" evidence="1">
    <location>
        <begin position="107"/>
        <end position="117"/>
    </location>
</feature>
<keyword evidence="3" id="KW-1185">Reference proteome</keyword>
<feature type="region of interest" description="Disordered" evidence="1">
    <location>
        <begin position="101"/>
        <end position="189"/>
    </location>
</feature>
<proteinExistence type="predicted"/>
<sequence length="189" mass="21077">MKPDTTKACQPKPALTIEVVRSDLYETYTAPAPKTPGVMPFNMQSVAHESPEERTVESVAGTAARPYSRRVSVWPALQLGHISKRGINLACQPRTVSWASADVGSSYKEETQRDRRASQRRGRFRREETRVQRSTKYKKKDNSNQLSCITQDVVLDVDESGGVEEGGGEEGGVEEGRQKGRQIRQSLRV</sequence>
<evidence type="ECO:0000313" key="3">
    <source>
        <dbReference type="Proteomes" id="UP000244855"/>
    </source>
</evidence>